<sequence length="73" mass="8059">MKGMEQVDGEKASAEMKYIDGMKVIYASKPPAGKESVEIMRKEGAGNESENTWKPIDSRKDPRVEKDKEGGGK</sequence>
<feature type="compositionally biased region" description="Basic and acidic residues" evidence="1">
    <location>
        <begin position="56"/>
        <end position="73"/>
    </location>
</feature>
<protein>
    <submittedName>
        <fullName evidence="2">Uncharacterized protein</fullName>
    </submittedName>
</protein>
<gene>
    <name evidence="2" type="ORF">EYC84_000735</name>
</gene>
<feature type="compositionally biased region" description="Basic and acidic residues" evidence="1">
    <location>
        <begin position="35"/>
        <end position="45"/>
    </location>
</feature>
<evidence type="ECO:0000256" key="1">
    <source>
        <dbReference type="SAM" id="MobiDB-lite"/>
    </source>
</evidence>
<evidence type="ECO:0000313" key="3">
    <source>
        <dbReference type="Proteomes" id="UP000322873"/>
    </source>
</evidence>
<feature type="region of interest" description="Disordered" evidence="1">
    <location>
        <begin position="31"/>
        <end position="73"/>
    </location>
</feature>
<dbReference type="Proteomes" id="UP000322873">
    <property type="component" value="Unassembled WGS sequence"/>
</dbReference>
<accession>A0A5M9JHY7</accession>
<dbReference type="AlphaFoldDB" id="A0A5M9JHY7"/>
<dbReference type="EMBL" id="VICG01000008">
    <property type="protein sequence ID" value="KAA8569064.1"/>
    <property type="molecule type" value="Genomic_DNA"/>
</dbReference>
<comment type="caution">
    <text evidence="2">The sequence shown here is derived from an EMBL/GenBank/DDBJ whole genome shotgun (WGS) entry which is preliminary data.</text>
</comment>
<proteinExistence type="predicted"/>
<organism evidence="2 3">
    <name type="scientific">Monilinia fructicola</name>
    <name type="common">Brown rot fungus</name>
    <name type="synonym">Ciboria fructicola</name>
    <dbReference type="NCBI Taxonomy" id="38448"/>
    <lineage>
        <taxon>Eukaryota</taxon>
        <taxon>Fungi</taxon>
        <taxon>Dikarya</taxon>
        <taxon>Ascomycota</taxon>
        <taxon>Pezizomycotina</taxon>
        <taxon>Leotiomycetes</taxon>
        <taxon>Helotiales</taxon>
        <taxon>Sclerotiniaceae</taxon>
        <taxon>Monilinia</taxon>
    </lineage>
</organism>
<keyword evidence="3" id="KW-1185">Reference proteome</keyword>
<reference evidence="2 3" key="1">
    <citation type="submission" date="2019-06" db="EMBL/GenBank/DDBJ databases">
        <title>Genome Sequence of the Brown Rot Fungal Pathogen Monilinia fructicola.</title>
        <authorList>
            <person name="De Miccolis Angelini R.M."/>
            <person name="Landi L."/>
            <person name="Abate D."/>
            <person name="Pollastro S."/>
            <person name="Romanazzi G."/>
            <person name="Faretra F."/>
        </authorList>
    </citation>
    <scope>NUCLEOTIDE SEQUENCE [LARGE SCALE GENOMIC DNA]</scope>
    <source>
        <strain evidence="2 3">Mfrc123</strain>
    </source>
</reference>
<evidence type="ECO:0000313" key="2">
    <source>
        <dbReference type="EMBL" id="KAA8569064.1"/>
    </source>
</evidence>
<name>A0A5M9JHY7_MONFR</name>